<reference evidence="12" key="2">
    <citation type="journal article" date="2017" name="Genome Biol.">
        <title>Comparative genomics reveals high biological diversity and specific adaptations in the industrially and medically important fungal genus Aspergillus.</title>
        <authorList>
            <person name="de Vries R.P."/>
            <person name="Riley R."/>
            <person name="Wiebenga A."/>
            <person name="Aguilar-Osorio G."/>
            <person name="Amillis S."/>
            <person name="Uchima C.A."/>
            <person name="Anderluh G."/>
            <person name="Asadollahi M."/>
            <person name="Askin M."/>
            <person name="Barry K."/>
            <person name="Battaglia E."/>
            <person name="Bayram O."/>
            <person name="Benocci T."/>
            <person name="Braus-Stromeyer S.A."/>
            <person name="Caldana C."/>
            <person name="Canovas D."/>
            <person name="Cerqueira G.C."/>
            <person name="Chen F."/>
            <person name="Chen W."/>
            <person name="Choi C."/>
            <person name="Clum A."/>
            <person name="Dos Santos R.A."/>
            <person name="Damasio A.R."/>
            <person name="Diallinas G."/>
            <person name="Emri T."/>
            <person name="Fekete E."/>
            <person name="Flipphi M."/>
            <person name="Freyberg S."/>
            <person name="Gallo A."/>
            <person name="Gournas C."/>
            <person name="Habgood R."/>
            <person name="Hainaut M."/>
            <person name="Harispe M.L."/>
            <person name="Henrissat B."/>
            <person name="Hilden K.S."/>
            <person name="Hope R."/>
            <person name="Hossain A."/>
            <person name="Karabika E."/>
            <person name="Karaffa L."/>
            <person name="Karanyi Z."/>
            <person name="Krasevec N."/>
            <person name="Kuo A."/>
            <person name="Kusch H."/>
            <person name="LaButti K."/>
            <person name="Lagendijk E.L."/>
            <person name="Lapidus A."/>
            <person name="Levasseur A."/>
            <person name="Lindquist E."/>
            <person name="Lipzen A."/>
            <person name="Logrieco A.F."/>
            <person name="MacCabe A."/>
            <person name="Maekelae M.R."/>
            <person name="Malavazi I."/>
            <person name="Melin P."/>
            <person name="Meyer V."/>
            <person name="Mielnichuk N."/>
            <person name="Miskei M."/>
            <person name="Molnar A.P."/>
            <person name="Mule G."/>
            <person name="Ngan C.Y."/>
            <person name="Orejas M."/>
            <person name="Orosz E."/>
            <person name="Ouedraogo J.P."/>
            <person name="Overkamp K.M."/>
            <person name="Park H.-S."/>
            <person name="Perrone G."/>
            <person name="Piumi F."/>
            <person name="Punt P.J."/>
            <person name="Ram A.F."/>
            <person name="Ramon A."/>
            <person name="Rauscher S."/>
            <person name="Record E."/>
            <person name="Riano-Pachon D.M."/>
            <person name="Robert V."/>
            <person name="Roehrig J."/>
            <person name="Ruller R."/>
            <person name="Salamov A."/>
            <person name="Salih N.S."/>
            <person name="Samson R.A."/>
            <person name="Sandor E."/>
            <person name="Sanguinetti M."/>
            <person name="Schuetze T."/>
            <person name="Sepcic K."/>
            <person name="Shelest E."/>
            <person name="Sherlock G."/>
            <person name="Sophianopoulou V."/>
            <person name="Squina F.M."/>
            <person name="Sun H."/>
            <person name="Susca A."/>
            <person name="Todd R.B."/>
            <person name="Tsang A."/>
            <person name="Unkles S.E."/>
            <person name="van de Wiele N."/>
            <person name="van Rossen-Uffink D."/>
            <person name="Oliveira J.V."/>
            <person name="Vesth T.C."/>
            <person name="Visser J."/>
            <person name="Yu J.-H."/>
            <person name="Zhou M."/>
            <person name="Andersen M.R."/>
            <person name="Archer D.B."/>
            <person name="Baker S.E."/>
            <person name="Benoit I."/>
            <person name="Brakhage A.A."/>
            <person name="Braus G.H."/>
            <person name="Fischer R."/>
            <person name="Frisvad J.C."/>
            <person name="Goldman G.H."/>
            <person name="Houbraken J."/>
            <person name="Oakley B."/>
            <person name="Pocsi I."/>
            <person name="Scazzocchio C."/>
            <person name="Seiboth B."/>
            <person name="vanKuyk P.A."/>
            <person name="Wortman J."/>
            <person name="Dyer P.S."/>
            <person name="Grigoriev I.V."/>
        </authorList>
    </citation>
    <scope>NUCLEOTIDE SEQUENCE [LARGE SCALE GENOMIC DNA]</scope>
    <source>
        <strain evidence="12">ITEM 5010</strain>
    </source>
</reference>
<evidence type="ECO:0000313" key="12">
    <source>
        <dbReference type="Proteomes" id="UP000188318"/>
    </source>
</evidence>
<dbReference type="CDD" id="cd00519">
    <property type="entry name" value="Lipase_3"/>
    <property type="match status" value="1"/>
</dbReference>
<evidence type="ECO:0000256" key="1">
    <source>
        <dbReference type="ARBA" id="ARBA00013091"/>
    </source>
</evidence>
<dbReference type="EC" id="3.1.1.73" evidence="1"/>
<evidence type="ECO:0000256" key="8">
    <source>
        <dbReference type="ARBA" id="ARBA00041313"/>
    </source>
</evidence>
<dbReference type="PANTHER" id="PTHR46640:SF1">
    <property type="entry name" value="FUNGAL LIPASE-LIKE DOMAIN-CONTAINING PROTEIN-RELATED"/>
    <property type="match status" value="1"/>
</dbReference>
<name>A0A1R3RR65_ASPC5</name>
<dbReference type="InterPro" id="IPR051299">
    <property type="entry name" value="AB_hydrolase_lip/est"/>
</dbReference>
<evidence type="ECO:0000256" key="5">
    <source>
        <dbReference type="ARBA" id="ARBA00022801"/>
    </source>
</evidence>
<keyword evidence="3" id="KW-0119">Carbohydrate metabolism</keyword>
<dbReference type="InterPro" id="IPR029058">
    <property type="entry name" value="AB_hydrolase_fold"/>
</dbReference>
<sequence>MIAFYAACFLPSFILTCSSLILPVRAFVRLETDRILPSQVLRPVPLGLYNSLEELARVVDVSYCVGSTGLQKPFECLSHCGDLKGFELLTTWNTGPFLSDSCGYIALSHSPSSKRIIVAFRGTYSIANTIVDLSAYPQTYVPYNTGPENGGEGPQCHNCTVHAGFMTSWLNTRSIILNHVAAAREQYPDYELILVGHSLGGAVAALAGIEMQLRGWEPTVTTFGEPKVGNKGFAEFLAKMFRLEGAAGDFSAQEWRFRRVTHARDPVPLLPMEEWGYVMHAGEIFISKEDLPPSVDDVYFCEGPNDARCISGAEGERALAISLYEMASVATDAKAYADWARADPTEQQALSSGHQPPLHIQDTDAHNRGLFDLPWHLIPFKYRLWELFFSHRDYFWRVGLCIPGGDPTGKGR</sequence>
<keyword evidence="4" id="KW-0732">Signal</keyword>
<keyword evidence="3" id="KW-0858">Xylan degradation</keyword>
<dbReference type="GO" id="GO:0006629">
    <property type="term" value="P:lipid metabolic process"/>
    <property type="evidence" value="ECO:0007669"/>
    <property type="project" value="InterPro"/>
</dbReference>
<evidence type="ECO:0000256" key="7">
    <source>
        <dbReference type="ARBA" id="ARBA00037991"/>
    </source>
</evidence>
<dbReference type="VEuPathDB" id="FungiDB:ASPCADRAFT_128672"/>
<accession>A0A1R3RR65</accession>
<dbReference type="Gene3D" id="3.40.50.1820">
    <property type="entry name" value="alpha/beta hydrolase"/>
    <property type="match status" value="1"/>
</dbReference>
<dbReference type="STRING" id="602072.A0A1R3RR65"/>
<proteinExistence type="inferred from homology"/>
<evidence type="ECO:0000256" key="4">
    <source>
        <dbReference type="ARBA" id="ARBA00022729"/>
    </source>
</evidence>
<protein>
    <recommendedName>
        <fullName evidence="1">feruloyl esterase</fullName>
        <ecNumber evidence="1">3.1.1.73</ecNumber>
    </recommendedName>
    <alternativeName>
        <fullName evidence="8">Ferulic acid esterase A</fullName>
    </alternativeName>
</protein>
<dbReference type="VEuPathDB" id="FungiDB:ASPCADRAFT_205703"/>
<comment type="similarity">
    <text evidence="7">Belongs to the AB hydrolase superfamily. FaeA family.</text>
</comment>
<dbReference type="Pfam" id="PF01764">
    <property type="entry name" value="Lipase_3"/>
    <property type="match status" value="1"/>
</dbReference>
<dbReference type="AlphaFoldDB" id="A0A1R3RR65"/>
<dbReference type="OMA" id="HAGEVYI"/>
<evidence type="ECO:0000256" key="2">
    <source>
        <dbReference type="ARBA" id="ARBA00022487"/>
    </source>
</evidence>
<dbReference type="EMBL" id="KV907497">
    <property type="protein sequence ID" value="OOF96929.1"/>
    <property type="molecule type" value="Genomic_DNA"/>
</dbReference>
<feature type="domain" description="Fungal lipase-type" evidence="9">
    <location>
        <begin position="117"/>
        <end position="273"/>
    </location>
</feature>
<gene>
    <name evidence="11" type="ORF">ASPCADRAFT_128672</name>
    <name evidence="10" type="ORF">ASPCADRAFT_205703</name>
</gene>
<reference evidence="11" key="1">
    <citation type="submission" date="2016-12" db="EMBL/GenBank/DDBJ databases">
        <authorList>
            <consortium name="DOE Joint Genome Institute"/>
            <person name="Riley R."/>
            <person name="Kuo A."/>
            <person name="Sun H."/>
            <person name="Pangilinan J."/>
            <person name="Culley D."/>
            <person name="Salamov A."/>
            <person name="Magnuson J."/>
            <person name="Bruno K."/>
            <person name="Henrissat B."/>
            <person name="Berka R."/>
            <person name="Tsang A."/>
            <person name="Barry K."/>
            <person name="lapidus A."/>
            <person name="Martin J."/>
            <person name="Lindquist E."/>
            <person name="Wang Z."/>
            <person name="Baker S."/>
            <person name="Grigoriev I."/>
            <person name="Nordberg H.P."/>
            <person name="Cantor M.N."/>
            <person name="Hua S.X."/>
        </authorList>
    </citation>
    <scope>NUCLEOTIDE SEQUENCE [LARGE SCALE GENOMIC DNA]</scope>
    <source>
        <strain evidence="11">ITEM 5010</strain>
    </source>
</reference>
<comment type="catalytic activity">
    <reaction evidence="6">
        <text>feruloyl-polysaccharide + H2O = ferulate + polysaccharide.</text>
        <dbReference type="EC" id="3.1.1.73"/>
    </reaction>
</comment>
<evidence type="ECO:0000313" key="11">
    <source>
        <dbReference type="EMBL" id="OOF96964.1"/>
    </source>
</evidence>
<dbReference type="InterPro" id="IPR002921">
    <property type="entry name" value="Fungal_lipase-type"/>
</dbReference>
<dbReference type="EMBL" id="KV907497">
    <property type="protein sequence ID" value="OOF96964.1"/>
    <property type="molecule type" value="Genomic_DNA"/>
</dbReference>
<dbReference type="GO" id="GO:0030600">
    <property type="term" value="F:feruloyl esterase activity"/>
    <property type="evidence" value="ECO:0007669"/>
    <property type="project" value="UniProtKB-EC"/>
</dbReference>
<keyword evidence="2" id="KW-0719">Serine esterase</keyword>
<evidence type="ECO:0000313" key="10">
    <source>
        <dbReference type="EMBL" id="OOF96929.1"/>
    </source>
</evidence>
<evidence type="ECO:0000256" key="6">
    <source>
        <dbReference type="ARBA" id="ARBA00034075"/>
    </source>
</evidence>
<dbReference type="SUPFAM" id="SSF53474">
    <property type="entry name" value="alpha/beta-Hydrolases"/>
    <property type="match status" value="1"/>
</dbReference>
<keyword evidence="5" id="KW-0378">Hydrolase</keyword>
<dbReference type="GO" id="GO:0045493">
    <property type="term" value="P:xylan catabolic process"/>
    <property type="evidence" value="ECO:0007669"/>
    <property type="project" value="UniProtKB-KW"/>
</dbReference>
<evidence type="ECO:0000256" key="3">
    <source>
        <dbReference type="ARBA" id="ARBA00022651"/>
    </source>
</evidence>
<dbReference type="PANTHER" id="PTHR46640">
    <property type="entry name" value="TRIACYLGLYCEROL LIPASE, PUTATIVE (AFU_ORTHOLOGUE AFUA_6G06510)-RELATED"/>
    <property type="match status" value="1"/>
</dbReference>
<dbReference type="Proteomes" id="UP000188318">
    <property type="component" value="Unassembled WGS sequence"/>
</dbReference>
<keyword evidence="12" id="KW-1185">Reference proteome</keyword>
<dbReference type="OrthoDB" id="406844at2759"/>
<keyword evidence="3" id="KW-0624">Polysaccharide degradation</keyword>
<organism evidence="11 12">
    <name type="scientific">Aspergillus carbonarius (strain ITEM 5010)</name>
    <dbReference type="NCBI Taxonomy" id="602072"/>
    <lineage>
        <taxon>Eukaryota</taxon>
        <taxon>Fungi</taxon>
        <taxon>Dikarya</taxon>
        <taxon>Ascomycota</taxon>
        <taxon>Pezizomycotina</taxon>
        <taxon>Eurotiomycetes</taxon>
        <taxon>Eurotiomycetidae</taxon>
        <taxon>Eurotiales</taxon>
        <taxon>Aspergillaceae</taxon>
        <taxon>Aspergillus</taxon>
        <taxon>Aspergillus subgen. Circumdati</taxon>
    </lineage>
</organism>
<evidence type="ECO:0000259" key="9">
    <source>
        <dbReference type="Pfam" id="PF01764"/>
    </source>
</evidence>